<dbReference type="InterPro" id="IPR036291">
    <property type="entry name" value="NAD(P)-bd_dom_sf"/>
</dbReference>
<name>A0A511DN37_9PSEU</name>
<dbReference type="OrthoDB" id="9801785at2"/>
<dbReference type="SUPFAM" id="SSF51735">
    <property type="entry name" value="NAD(P)-binding Rossmann-fold domains"/>
    <property type="match status" value="1"/>
</dbReference>
<comment type="caution">
    <text evidence="2">The sequence shown here is derived from an EMBL/GenBank/DDBJ whole genome shotgun (WGS) entry which is preliminary data.</text>
</comment>
<evidence type="ECO:0000313" key="3">
    <source>
        <dbReference type="Proteomes" id="UP000321685"/>
    </source>
</evidence>
<dbReference type="Pfam" id="PF16363">
    <property type="entry name" value="GDP_Man_Dehyd"/>
    <property type="match status" value="1"/>
</dbReference>
<evidence type="ECO:0000259" key="1">
    <source>
        <dbReference type="Pfam" id="PF16363"/>
    </source>
</evidence>
<dbReference type="AlphaFoldDB" id="A0A511DN37"/>
<gene>
    <name evidence="2" type="ORF">PSU4_34520</name>
</gene>
<organism evidence="2 3">
    <name type="scientific">Pseudonocardia sulfidoxydans NBRC 16205</name>
    <dbReference type="NCBI Taxonomy" id="1223511"/>
    <lineage>
        <taxon>Bacteria</taxon>
        <taxon>Bacillati</taxon>
        <taxon>Actinomycetota</taxon>
        <taxon>Actinomycetes</taxon>
        <taxon>Pseudonocardiales</taxon>
        <taxon>Pseudonocardiaceae</taxon>
        <taxon>Pseudonocardia</taxon>
    </lineage>
</organism>
<dbReference type="Gene3D" id="3.40.50.720">
    <property type="entry name" value="NAD(P)-binding Rossmann-like Domain"/>
    <property type="match status" value="1"/>
</dbReference>
<protein>
    <submittedName>
        <fullName evidence="2">Epimerase</fullName>
    </submittedName>
</protein>
<evidence type="ECO:0000313" key="2">
    <source>
        <dbReference type="EMBL" id="GEL24498.1"/>
    </source>
</evidence>
<dbReference type="PRINTS" id="PR01713">
    <property type="entry name" value="NUCEPIMERASE"/>
</dbReference>
<keyword evidence="3" id="KW-1185">Reference proteome</keyword>
<accession>A0A511DN37</accession>
<dbReference type="EMBL" id="BJVJ01000035">
    <property type="protein sequence ID" value="GEL24498.1"/>
    <property type="molecule type" value="Genomic_DNA"/>
</dbReference>
<dbReference type="InterPro" id="IPR016040">
    <property type="entry name" value="NAD(P)-bd_dom"/>
</dbReference>
<sequence>MGTYTNKRLLVTGGAGFIGSELVRQLVDDGAHVTVLDNLTAGHRHNLDGVSADAHRLVVADIRDLERVDALLPGIDAVFHLACRGVRHSIHSPLENHAVNATGTLGLLKSARAADVPRFVYVSTSEVYGSAPQVPMSEENLALPTTVYGSSKLAGECYTRAFHRTYDYPTVVVRPFNSYGPRSHHEGDSGEVIPKFMLRGMAGLPMVVFGDGSQTRDFTFVADTARGILAAGASDAAVGETINVGSGKEITVAELAATVAKVVGAGDAAIEHVEPRPADVLRLKADVSRATALLGWAPSVALVDGLSQLRDWYAQGGSTPEELLADEKVRNWQLA</sequence>
<feature type="domain" description="NAD(P)-binding" evidence="1">
    <location>
        <begin position="10"/>
        <end position="307"/>
    </location>
</feature>
<proteinExistence type="predicted"/>
<dbReference type="PANTHER" id="PTHR43000">
    <property type="entry name" value="DTDP-D-GLUCOSE 4,6-DEHYDRATASE-RELATED"/>
    <property type="match status" value="1"/>
</dbReference>
<dbReference type="Gene3D" id="3.90.25.10">
    <property type="entry name" value="UDP-galactose 4-epimerase, domain 1"/>
    <property type="match status" value="1"/>
</dbReference>
<dbReference type="RefSeq" id="WP_147109487.1">
    <property type="nucleotide sequence ID" value="NZ_BJVJ01000035.1"/>
</dbReference>
<reference evidence="2 3" key="1">
    <citation type="submission" date="2019-07" db="EMBL/GenBank/DDBJ databases">
        <title>Whole genome shotgun sequence of Pseudonocardia sulfidoxydans NBRC 16205.</title>
        <authorList>
            <person name="Hosoyama A."/>
            <person name="Uohara A."/>
            <person name="Ohji S."/>
            <person name="Ichikawa N."/>
        </authorList>
    </citation>
    <scope>NUCLEOTIDE SEQUENCE [LARGE SCALE GENOMIC DNA]</scope>
    <source>
        <strain evidence="2 3">NBRC 16205</strain>
    </source>
</reference>
<dbReference type="Proteomes" id="UP000321685">
    <property type="component" value="Unassembled WGS sequence"/>
</dbReference>